<dbReference type="EMBL" id="SLUM01000003">
    <property type="protein sequence ID" value="TCL60694.1"/>
    <property type="molecule type" value="Genomic_DNA"/>
</dbReference>
<dbReference type="Pfam" id="PF07853">
    <property type="entry name" value="DUF1648"/>
    <property type="match status" value="1"/>
</dbReference>
<keyword evidence="1" id="KW-0472">Membrane</keyword>
<dbReference type="GO" id="GO:0009636">
    <property type="term" value="P:response to toxic substance"/>
    <property type="evidence" value="ECO:0007669"/>
    <property type="project" value="TreeGrafter"/>
</dbReference>
<dbReference type="AlphaFoldDB" id="A0A4R1R5A6"/>
<feature type="transmembrane region" description="Helical" evidence="1">
    <location>
        <begin position="166"/>
        <end position="185"/>
    </location>
</feature>
<dbReference type="InterPro" id="IPR026272">
    <property type="entry name" value="SdpI"/>
</dbReference>
<dbReference type="GeneID" id="97381398"/>
<dbReference type="STRING" id="1650663.GCA_001486665_00345"/>
<feature type="transmembrane region" description="Helical" evidence="1">
    <location>
        <begin position="114"/>
        <end position="133"/>
    </location>
</feature>
<evidence type="ECO:0000313" key="3">
    <source>
        <dbReference type="EMBL" id="TCL60694.1"/>
    </source>
</evidence>
<name>A0A4R1R5A6_9FIRM</name>
<feature type="transmembrane region" description="Helical" evidence="1">
    <location>
        <begin position="49"/>
        <end position="71"/>
    </location>
</feature>
<evidence type="ECO:0000256" key="1">
    <source>
        <dbReference type="SAM" id="Phobius"/>
    </source>
</evidence>
<dbReference type="Proteomes" id="UP000295184">
    <property type="component" value="Unassembled WGS sequence"/>
</dbReference>
<accession>A0A4R1R5A6</accession>
<dbReference type="Pfam" id="PF13630">
    <property type="entry name" value="SdpI"/>
    <property type="match status" value="1"/>
</dbReference>
<organism evidence="3 4">
    <name type="scientific">Allofournierella massiliensis</name>
    <dbReference type="NCBI Taxonomy" id="1650663"/>
    <lineage>
        <taxon>Bacteria</taxon>
        <taxon>Bacillati</taxon>
        <taxon>Bacillota</taxon>
        <taxon>Clostridia</taxon>
        <taxon>Eubacteriales</taxon>
        <taxon>Oscillospiraceae</taxon>
        <taxon>Allofournierella</taxon>
    </lineage>
</organism>
<feature type="transmembrane region" description="Helical" evidence="1">
    <location>
        <begin position="191"/>
        <end position="216"/>
    </location>
</feature>
<reference evidence="3 4" key="1">
    <citation type="submission" date="2019-03" db="EMBL/GenBank/DDBJ databases">
        <title>Genomic Encyclopedia of Type Strains, Phase IV (KMG-IV): sequencing the most valuable type-strain genomes for metagenomic binning, comparative biology and taxonomic classification.</title>
        <authorList>
            <person name="Goeker M."/>
        </authorList>
    </citation>
    <scope>NUCLEOTIDE SEQUENCE [LARGE SCALE GENOMIC DNA]</scope>
    <source>
        <strain evidence="3 4">DSM 100451</strain>
    </source>
</reference>
<dbReference type="InterPro" id="IPR025962">
    <property type="entry name" value="SdpI/YhfL"/>
</dbReference>
<dbReference type="PIRSF" id="PIRSF038959">
    <property type="entry name" value="SdpI"/>
    <property type="match status" value="1"/>
</dbReference>
<feature type="domain" description="DUF1648" evidence="2">
    <location>
        <begin position="13"/>
        <end position="54"/>
    </location>
</feature>
<dbReference type="PANTHER" id="PTHR37810:SF5">
    <property type="entry name" value="IMMUNITY PROTEIN SDPI"/>
    <property type="match status" value="1"/>
</dbReference>
<keyword evidence="1" id="KW-0812">Transmembrane</keyword>
<protein>
    <submittedName>
        <fullName evidence="3">Putative membrane protein</fullName>
    </submittedName>
</protein>
<evidence type="ECO:0000313" key="4">
    <source>
        <dbReference type="Proteomes" id="UP000295184"/>
    </source>
</evidence>
<keyword evidence="1" id="KW-1133">Transmembrane helix</keyword>
<feature type="transmembrane region" description="Helical" evidence="1">
    <location>
        <begin position="83"/>
        <end position="102"/>
    </location>
</feature>
<comment type="caution">
    <text evidence="3">The sequence shown here is derived from an EMBL/GenBank/DDBJ whole genome shotgun (WGS) entry which is preliminary data.</text>
</comment>
<sequence length="221" mass="24160">MNNKKLLIALGAVCLVNFVAHLCFYPSLPDTVPMHWGFDGQVDGWGPKYMVLVTALIPAAILLLIAVVPKIDPRSENFQKFGGIYRGFLAGIVLFMCGISWLSELTVYNVLPDGSSLVGVLVSGGIGILFILLGNYMPRIKQNYTFGCRTPWALADKHNWNRTQRMGGITFVVMGVALLFLGLFAKALGEGLALGALLVVVLGGTAWIFVYSFLVFKKIMR</sequence>
<dbReference type="InterPro" id="IPR012867">
    <property type="entry name" value="DUF1648"/>
</dbReference>
<gene>
    <name evidence="3" type="ORF">EDD77_10315</name>
</gene>
<evidence type="ECO:0000259" key="2">
    <source>
        <dbReference type="Pfam" id="PF07853"/>
    </source>
</evidence>
<dbReference type="PANTHER" id="PTHR37810">
    <property type="entry name" value="IMMUNITY PROTEIN SDPI"/>
    <property type="match status" value="1"/>
</dbReference>
<dbReference type="OrthoDB" id="9808690at2"/>
<dbReference type="RefSeq" id="WP_058962860.1">
    <property type="nucleotide sequence ID" value="NZ_CABKVM010000011.1"/>
</dbReference>
<proteinExistence type="predicted"/>